<sequence length="185" mass="20846">MKNTYWTGYFPLVAILLFSSSLSISTSLYVMKLLQTLGMYQGMLDYFSEKGIRLALFAAFALVYFMVFSALKLIANTVTELSLLFFTNDPEGDNLKKIRLGSLIYVGGGILSFALVQNGFWIAALFAAVTLVYLIFMVYRIYATLSVVSLIGFILLEILFWFTFVIGILYIFIKLYNSIMASLPV</sequence>
<evidence type="ECO:0000313" key="3">
    <source>
        <dbReference type="Proteomes" id="UP000075430"/>
    </source>
</evidence>
<keyword evidence="1" id="KW-1133">Transmembrane helix</keyword>
<protein>
    <recommendedName>
        <fullName evidence="4">YufK family protein</fullName>
    </recommendedName>
</protein>
<feature type="transmembrane region" description="Helical" evidence="1">
    <location>
        <begin position="123"/>
        <end position="142"/>
    </location>
</feature>
<reference evidence="3" key="1">
    <citation type="submission" date="2016-02" db="EMBL/GenBank/DDBJ databases">
        <authorList>
            <person name="Dunlap C."/>
        </authorList>
    </citation>
    <scope>NUCLEOTIDE SEQUENCE [LARGE SCALE GENOMIC DNA]</scope>
    <source>
        <strain evidence="3">NRRL B-41092</strain>
    </source>
</reference>
<evidence type="ECO:0000313" key="2">
    <source>
        <dbReference type="EMBL" id="KXZ17486.1"/>
    </source>
</evidence>
<dbReference type="Pfam" id="PF17328">
    <property type="entry name" value="DUF5366"/>
    <property type="match status" value="1"/>
</dbReference>
<keyword evidence="3" id="KW-1185">Reference proteome</keyword>
<dbReference type="AlphaFoldDB" id="A0A150F5S9"/>
<keyword evidence="1" id="KW-0812">Transmembrane</keyword>
<organism evidence="2 3">
    <name type="scientific">Bacillus nakamurai</name>
    <dbReference type="NCBI Taxonomy" id="1793963"/>
    <lineage>
        <taxon>Bacteria</taxon>
        <taxon>Bacillati</taxon>
        <taxon>Bacillota</taxon>
        <taxon>Bacilli</taxon>
        <taxon>Bacillales</taxon>
        <taxon>Bacillaceae</taxon>
        <taxon>Bacillus</taxon>
    </lineage>
</organism>
<feature type="transmembrane region" description="Helical" evidence="1">
    <location>
        <begin position="6"/>
        <end position="31"/>
    </location>
</feature>
<dbReference type="STRING" id="1793963.AXI58_18975"/>
<feature type="transmembrane region" description="Helical" evidence="1">
    <location>
        <begin position="98"/>
        <end position="116"/>
    </location>
</feature>
<comment type="caution">
    <text evidence="2">The sequence shown here is derived from an EMBL/GenBank/DDBJ whole genome shotgun (WGS) entry which is preliminary data.</text>
</comment>
<evidence type="ECO:0000256" key="1">
    <source>
        <dbReference type="SAM" id="Phobius"/>
    </source>
</evidence>
<gene>
    <name evidence="2" type="ORF">AXI58_18975</name>
</gene>
<feature type="transmembrane region" description="Helical" evidence="1">
    <location>
        <begin position="52"/>
        <end position="78"/>
    </location>
</feature>
<dbReference type="OrthoDB" id="2739240at2"/>
<feature type="transmembrane region" description="Helical" evidence="1">
    <location>
        <begin position="148"/>
        <end position="173"/>
    </location>
</feature>
<keyword evidence="1" id="KW-0472">Membrane</keyword>
<dbReference type="Proteomes" id="UP000075430">
    <property type="component" value="Unassembled WGS sequence"/>
</dbReference>
<evidence type="ECO:0008006" key="4">
    <source>
        <dbReference type="Google" id="ProtNLM"/>
    </source>
</evidence>
<dbReference type="EMBL" id="LSBA01000020">
    <property type="protein sequence ID" value="KXZ17486.1"/>
    <property type="molecule type" value="Genomic_DNA"/>
</dbReference>
<proteinExistence type="predicted"/>
<name>A0A150F5S9_9BACI</name>
<dbReference type="InterPro" id="IPR035289">
    <property type="entry name" value="DUF5366"/>
</dbReference>
<dbReference type="RefSeq" id="WP_061522333.1">
    <property type="nucleotide sequence ID" value="NZ_JANBMN010000011.1"/>
</dbReference>
<accession>A0A150F5S9</accession>